<keyword evidence="3" id="KW-0809">Transit peptide</keyword>
<evidence type="ECO:0000256" key="6">
    <source>
        <dbReference type="ARBA" id="ARBA00044735"/>
    </source>
</evidence>
<evidence type="ECO:0000256" key="3">
    <source>
        <dbReference type="ARBA" id="ARBA00022946"/>
    </source>
</evidence>
<evidence type="ECO:0000256" key="2">
    <source>
        <dbReference type="ARBA" id="ARBA00009508"/>
    </source>
</evidence>
<comment type="function">
    <text evidence="6">Involved in efficient integration of the N-module into mitochondrial respiratory chain complex I.</text>
</comment>
<keyword evidence="4" id="KW-0496">Mitochondrion</keyword>
<keyword evidence="10" id="KW-1185">Reference proteome</keyword>
<proteinExistence type="inferred from homology"/>
<dbReference type="Pfam" id="PF05347">
    <property type="entry name" value="Complex1_LYR"/>
    <property type="match status" value="1"/>
</dbReference>
<comment type="subcellular location">
    <subcellularLocation>
        <location evidence="1">Mitochondrion</location>
    </subcellularLocation>
</comment>
<evidence type="ECO:0000256" key="4">
    <source>
        <dbReference type="ARBA" id="ARBA00023128"/>
    </source>
</evidence>
<evidence type="ECO:0000313" key="9">
    <source>
        <dbReference type="EMBL" id="KAL1835767.1"/>
    </source>
</evidence>
<protein>
    <recommendedName>
        <fullName evidence="5">LYR motif-containing protein 2</fullName>
    </recommendedName>
</protein>
<evidence type="ECO:0000256" key="1">
    <source>
        <dbReference type="ARBA" id="ARBA00004173"/>
    </source>
</evidence>
<comment type="caution">
    <text evidence="9">The sequence shown here is derived from an EMBL/GenBank/DDBJ whole genome shotgun (WGS) entry which is preliminary data.</text>
</comment>
<dbReference type="InterPro" id="IPR045293">
    <property type="entry name" value="Complex1_LYR_LYRM2"/>
</dbReference>
<organism evidence="9 10">
    <name type="scientific">Humicola insolens</name>
    <name type="common">Soft-rot fungus</name>
    <dbReference type="NCBI Taxonomy" id="85995"/>
    <lineage>
        <taxon>Eukaryota</taxon>
        <taxon>Fungi</taxon>
        <taxon>Dikarya</taxon>
        <taxon>Ascomycota</taxon>
        <taxon>Pezizomycotina</taxon>
        <taxon>Sordariomycetes</taxon>
        <taxon>Sordariomycetidae</taxon>
        <taxon>Sordariales</taxon>
        <taxon>Chaetomiaceae</taxon>
        <taxon>Mycothermus</taxon>
    </lineage>
</organism>
<dbReference type="EMBL" id="JAZGSY010000541">
    <property type="protein sequence ID" value="KAL1835767.1"/>
    <property type="molecule type" value="Genomic_DNA"/>
</dbReference>
<accession>A0ABR3V1Y4</accession>
<reference evidence="9 10" key="1">
    <citation type="journal article" date="2024" name="Commun. Biol.">
        <title>Comparative genomic analysis of thermophilic fungi reveals convergent evolutionary adaptations and gene losses.</title>
        <authorList>
            <person name="Steindorff A.S."/>
            <person name="Aguilar-Pontes M.V."/>
            <person name="Robinson A.J."/>
            <person name="Andreopoulos B."/>
            <person name="LaButti K."/>
            <person name="Kuo A."/>
            <person name="Mondo S."/>
            <person name="Riley R."/>
            <person name="Otillar R."/>
            <person name="Haridas S."/>
            <person name="Lipzen A."/>
            <person name="Grimwood J."/>
            <person name="Schmutz J."/>
            <person name="Clum A."/>
            <person name="Reid I.D."/>
            <person name="Moisan M.C."/>
            <person name="Butler G."/>
            <person name="Nguyen T.T.M."/>
            <person name="Dewar K."/>
            <person name="Conant G."/>
            <person name="Drula E."/>
            <person name="Henrissat B."/>
            <person name="Hansel C."/>
            <person name="Singer S."/>
            <person name="Hutchinson M.I."/>
            <person name="de Vries R.P."/>
            <person name="Natvig D.O."/>
            <person name="Powell A.J."/>
            <person name="Tsang A."/>
            <person name="Grigoriev I.V."/>
        </authorList>
    </citation>
    <scope>NUCLEOTIDE SEQUENCE [LARGE SCALE GENOMIC DNA]</scope>
    <source>
        <strain evidence="9 10">CBS 620.91</strain>
    </source>
</reference>
<feature type="domain" description="Complex 1 LYR protein" evidence="8">
    <location>
        <begin position="53"/>
        <end position="109"/>
    </location>
</feature>
<dbReference type="InterPro" id="IPR008011">
    <property type="entry name" value="Complex1_LYR_dom"/>
</dbReference>
<evidence type="ECO:0000256" key="5">
    <source>
        <dbReference type="ARBA" id="ARBA00026235"/>
    </source>
</evidence>
<evidence type="ECO:0000259" key="8">
    <source>
        <dbReference type="Pfam" id="PF05347"/>
    </source>
</evidence>
<feature type="region of interest" description="Disordered" evidence="7">
    <location>
        <begin position="1"/>
        <end position="41"/>
    </location>
</feature>
<dbReference type="CDD" id="cd20262">
    <property type="entry name" value="Complex1_LYR_LYRM2"/>
    <property type="match status" value="1"/>
</dbReference>
<gene>
    <name evidence="9" type="ORF">VTJ49DRAFT_6097</name>
</gene>
<name>A0ABR3V1Y4_HUMIN</name>
<dbReference type="PANTHER" id="PTHR13675:SF0">
    <property type="entry name" value="LYR MOTIF-CONTAINING PROTEIN 2"/>
    <property type="match status" value="1"/>
</dbReference>
<evidence type="ECO:0000313" key="10">
    <source>
        <dbReference type="Proteomes" id="UP001583172"/>
    </source>
</evidence>
<dbReference type="Proteomes" id="UP001583172">
    <property type="component" value="Unassembled WGS sequence"/>
</dbReference>
<evidence type="ECO:0000256" key="7">
    <source>
        <dbReference type="SAM" id="MobiDB-lite"/>
    </source>
</evidence>
<comment type="similarity">
    <text evidence="2">Belongs to the complex I LYR family.</text>
</comment>
<sequence length="118" mass="13599">MVVATLLSPNPAPFDRSRFDAPPRRPVPVPPHIRDLNLGPETETQAGFIQRARVLAFYRTILRGLRGIPDPETRAETRKFVRDEFERHRGVTDIGHIRYLLSRGKTEWESMERHIGGM</sequence>
<dbReference type="PANTHER" id="PTHR13675">
    <property type="entry name" value="LYR MOTIF-CONTAINING PROTEIN 2"/>
    <property type="match status" value="1"/>
</dbReference>